<name>A0A3M2SCB6_9HYPO</name>
<organism evidence="2 3">
    <name type="scientific">Fusarium kuroshium</name>
    <dbReference type="NCBI Taxonomy" id="2010991"/>
    <lineage>
        <taxon>Eukaryota</taxon>
        <taxon>Fungi</taxon>
        <taxon>Dikarya</taxon>
        <taxon>Ascomycota</taxon>
        <taxon>Pezizomycotina</taxon>
        <taxon>Sordariomycetes</taxon>
        <taxon>Hypocreomycetidae</taxon>
        <taxon>Hypocreales</taxon>
        <taxon>Nectriaceae</taxon>
        <taxon>Fusarium</taxon>
        <taxon>Fusarium solani species complex</taxon>
    </lineage>
</organism>
<reference evidence="2 3" key="1">
    <citation type="submission" date="2017-06" db="EMBL/GenBank/DDBJ databases">
        <title>Comparative genomic analysis of Ambrosia Fusariam Clade fungi.</title>
        <authorList>
            <person name="Stajich J.E."/>
            <person name="Carrillo J."/>
            <person name="Kijimoto T."/>
            <person name="Eskalen A."/>
            <person name="O'Donnell K."/>
            <person name="Kasson M."/>
        </authorList>
    </citation>
    <scope>NUCLEOTIDE SEQUENCE [LARGE SCALE GENOMIC DNA]</scope>
    <source>
        <strain evidence="2">UCR3666</strain>
    </source>
</reference>
<gene>
    <name evidence="2" type="ORF">CDV36_005500</name>
</gene>
<evidence type="ECO:0000256" key="1">
    <source>
        <dbReference type="SAM" id="MobiDB-lite"/>
    </source>
</evidence>
<dbReference type="PANTHER" id="PTHR39475:SF1">
    <property type="entry name" value="CONIDIATION-SPECIFIC PROTEIN 6"/>
    <property type="match status" value="1"/>
</dbReference>
<accession>A0A3M2SCB6</accession>
<feature type="region of interest" description="Disordered" evidence="1">
    <location>
        <begin position="95"/>
        <end position="118"/>
    </location>
</feature>
<feature type="region of interest" description="Disordered" evidence="1">
    <location>
        <begin position="1"/>
        <end position="25"/>
    </location>
</feature>
<protein>
    <submittedName>
        <fullName evidence="2">Uncharacterized protein</fullName>
    </submittedName>
</protein>
<feature type="compositionally biased region" description="Polar residues" evidence="1">
    <location>
        <begin position="8"/>
        <end position="22"/>
    </location>
</feature>
<feature type="compositionally biased region" description="Low complexity" evidence="1">
    <location>
        <begin position="105"/>
        <end position="118"/>
    </location>
</feature>
<dbReference type="OrthoDB" id="3358750at2759"/>
<comment type="caution">
    <text evidence="2">The sequence shown here is derived from an EMBL/GenBank/DDBJ whole genome shotgun (WGS) entry which is preliminary data.</text>
</comment>
<proteinExistence type="predicted"/>
<evidence type="ECO:0000313" key="2">
    <source>
        <dbReference type="EMBL" id="RMJ14855.1"/>
    </source>
</evidence>
<evidence type="ECO:0000313" key="3">
    <source>
        <dbReference type="Proteomes" id="UP000277212"/>
    </source>
</evidence>
<sequence length="118" mass="12941">MPHGSNVGYPQSYDSGDQQHYSSAAVHKEGNLHQINTDGYLDKNKIMNELAERDIQEHVKERMKNEPGFAAMRNGNKPSRGAMVDAEIAKEEAEMLAAKRKSKKGSMGSISSSGSMSE</sequence>
<dbReference type="PANTHER" id="PTHR39475">
    <property type="entry name" value="CONIDIATION-SPECIFIC PROTEIN 6"/>
    <property type="match status" value="1"/>
</dbReference>
<keyword evidence="3" id="KW-1185">Reference proteome</keyword>
<dbReference type="EMBL" id="NKUJ01000076">
    <property type="protein sequence ID" value="RMJ14855.1"/>
    <property type="molecule type" value="Genomic_DNA"/>
</dbReference>
<dbReference type="Proteomes" id="UP000277212">
    <property type="component" value="Unassembled WGS sequence"/>
</dbReference>
<dbReference type="AlphaFoldDB" id="A0A3M2SCB6"/>